<feature type="repeat" description="WD" evidence="7">
    <location>
        <begin position="330"/>
        <end position="371"/>
    </location>
</feature>
<dbReference type="SMART" id="SM00320">
    <property type="entry name" value="WD40"/>
    <property type="match status" value="7"/>
</dbReference>
<keyword evidence="4" id="KW-0677">Repeat</keyword>
<dbReference type="GO" id="GO:0000462">
    <property type="term" value="P:maturation of SSU-rRNA from tricistronic rRNA transcript (SSU-rRNA, 5.8S rRNA, LSU-rRNA)"/>
    <property type="evidence" value="ECO:0007669"/>
    <property type="project" value="TreeGrafter"/>
</dbReference>
<dbReference type="InterPro" id="IPR036322">
    <property type="entry name" value="WD40_repeat_dom_sf"/>
</dbReference>
<keyword evidence="6" id="KW-0687">Ribonucleoprotein</keyword>
<keyword evidence="11" id="KW-1185">Reference proteome</keyword>
<evidence type="ECO:0000313" key="10">
    <source>
        <dbReference type="EMBL" id="PXF49515.1"/>
    </source>
</evidence>
<evidence type="ECO:0000256" key="3">
    <source>
        <dbReference type="ARBA" id="ARBA00022574"/>
    </source>
</evidence>
<dbReference type="PANTHER" id="PTHR22851">
    <property type="entry name" value="U3 SMALL NUCLEOLAR RNA U3 SNORNA ASSOCIATED PROTEIN"/>
    <property type="match status" value="1"/>
</dbReference>
<evidence type="ECO:0000256" key="8">
    <source>
        <dbReference type="SAM" id="MobiDB-lite"/>
    </source>
</evidence>
<feature type="region of interest" description="Disordered" evidence="8">
    <location>
        <begin position="1"/>
        <end position="22"/>
    </location>
</feature>
<dbReference type="Pfam" id="PF00400">
    <property type="entry name" value="WD40"/>
    <property type="match status" value="3"/>
</dbReference>
<dbReference type="EMBL" id="NBIV01000004">
    <property type="protein sequence ID" value="PXF49515.1"/>
    <property type="molecule type" value="Genomic_DNA"/>
</dbReference>
<dbReference type="Pfam" id="PF04158">
    <property type="entry name" value="Sof1"/>
    <property type="match status" value="1"/>
</dbReference>
<evidence type="ECO:0000313" key="11">
    <source>
        <dbReference type="Proteomes" id="UP000247409"/>
    </source>
</evidence>
<dbReference type="PROSITE" id="PS50294">
    <property type="entry name" value="WD_REPEATS_REGION"/>
    <property type="match status" value="2"/>
</dbReference>
<evidence type="ECO:0000256" key="6">
    <source>
        <dbReference type="ARBA" id="ARBA00023274"/>
    </source>
</evidence>
<reference evidence="10 11" key="1">
    <citation type="journal article" date="2018" name="Mol. Biol. Evol.">
        <title>Analysis of the draft genome of the red seaweed Gracilariopsis chorda provides insights into genome size evolution in Rhodophyta.</title>
        <authorList>
            <person name="Lee J."/>
            <person name="Yang E.C."/>
            <person name="Graf L."/>
            <person name="Yang J.H."/>
            <person name="Qiu H."/>
            <person name="Zel Zion U."/>
            <person name="Chan C.X."/>
            <person name="Stephens T.G."/>
            <person name="Weber A.P.M."/>
            <person name="Boo G.H."/>
            <person name="Boo S.M."/>
            <person name="Kim K.M."/>
            <person name="Shin Y."/>
            <person name="Jung M."/>
            <person name="Lee S.J."/>
            <person name="Yim H.S."/>
            <person name="Lee J.H."/>
            <person name="Bhattacharya D."/>
            <person name="Yoon H.S."/>
        </authorList>
    </citation>
    <scope>NUCLEOTIDE SEQUENCE [LARGE SCALE GENOMIC DNA]</scope>
    <source>
        <strain evidence="10 11">SKKU-2015</strain>
        <tissue evidence="10">Whole body</tissue>
    </source>
</reference>
<dbReference type="PANTHER" id="PTHR22851:SF0">
    <property type="entry name" value="DDB1- AND CUL4-ASSOCIATED FACTOR 13"/>
    <property type="match status" value="1"/>
</dbReference>
<dbReference type="InterPro" id="IPR007287">
    <property type="entry name" value="Sof1"/>
</dbReference>
<dbReference type="Proteomes" id="UP000247409">
    <property type="component" value="Unassembled WGS sequence"/>
</dbReference>
<dbReference type="InterPro" id="IPR051733">
    <property type="entry name" value="WD_repeat_DCAF13/WDSOF1"/>
</dbReference>
<sequence>MKIRVLSRSDAEWSGRNDGAQNRARFSKNVNPALHPPQHPLDVHRSVTAAKLNRILARPFLFACTPSHVDGVYCLARSRTDISLLASAAADGELKLWHLPTHSPRFQLTCTPPAFVRGVTFSHDSRRILFCTDAKLVHSANVHADYEQQPALKSQLHNYQANAGPLAAIHAHYAQPQFATASSVVQIWHETRSAPIQTLSTTIDSLHCVQWNPVETSILASAASDRSIVLYDVRAKLPVRSLVLKMRTNDISWNPIEPFNFVTANDDHNCYTYDMRKLTSKGALTVHKDHTAAVMSVDFSPTGQEFVTGSYDKTIRIFPYTAGRSREIYHTKRMQRVFAVSFSLDASYLISGSDDGDVRVWKSDRSRPLKPLFAAEREKVHMSDKLIERYQGLPEVRRIAKKRHVPAHVRSMQLTKSIIKKSAQRKERNVRRHTAADKRPKKVTEREKNIVRELE</sequence>
<dbReference type="PROSITE" id="PS50082">
    <property type="entry name" value="WD_REPEATS_2"/>
    <property type="match status" value="3"/>
</dbReference>
<organism evidence="10 11">
    <name type="scientific">Gracilariopsis chorda</name>
    <dbReference type="NCBI Taxonomy" id="448386"/>
    <lineage>
        <taxon>Eukaryota</taxon>
        <taxon>Rhodophyta</taxon>
        <taxon>Florideophyceae</taxon>
        <taxon>Rhodymeniophycidae</taxon>
        <taxon>Gracilariales</taxon>
        <taxon>Gracilariaceae</taxon>
        <taxon>Gracilariopsis</taxon>
    </lineage>
</organism>
<name>A0A2V3J538_9FLOR</name>
<feature type="compositionally biased region" description="Basic and acidic residues" evidence="8">
    <location>
        <begin position="434"/>
        <end position="455"/>
    </location>
</feature>
<keyword evidence="3 7" id="KW-0853">WD repeat</keyword>
<dbReference type="AlphaFoldDB" id="A0A2V3J538"/>
<comment type="subcellular location">
    <subcellularLocation>
        <location evidence="1">Nucleus</location>
        <location evidence="1">Nucleolus</location>
    </subcellularLocation>
</comment>
<dbReference type="GO" id="GO:0032040">
    <property type="term" value="C:small-subunit processome"/>
    <property type="evidence" value="ECO:0007669"/>
    <property type="project" value="TreeGrafter"/>
</dbReference>
<feature type="region of interest" description="Disordered" evidence="8">
    <location>
        <begin position="420"/>
        <end position="455"/>
    </location>
</feature>
<evidence type="ECO:0000256" key="5">
    <source>
        <dbReference type="ARBA" id="ARBA00023242"/>
    </source>
</evidence>
<dbReference type="OrthoDB" id="10249065at2759"/>
<feature type="repeat" description="WD" evidence="7">
    <location>
        <begin position="65"/>
        <end position="107"/>
    </location>
</feature>
<feature type="compositionally biased region" description="Basic residues" evidence="8">
    <location>
        <begin position="420"/>
        <end position="433"/>
    </location>
</feature>
<comment type="caution">
    <text evidence="10">The sequence shown here is derived from an EMBL/GenBank/DDBJ whole genome shotgun (WGS) entry which is preliminary data.</text>
</comment>
<evidence type="ECO:0000256" key="7">
    <source>
        <dbReference type="PROSITE-ProRule" id="PRU00221"/>
    </source>
</evidence>
<dbReference type="STRING" id="448386.A0A2V3J538"/>
<gene>
    <name evidence="10" type="ORF">BWQ96_00585</name>
</gene>
<feature type="repeat" description="WD" evidence="7">
    <location>
        <begin position="287"/>
        <end position="328"/>
    </location>
</feature>
<dbReference type="InterPro" id="IPR015943">
    <property type="entry name" value="WD40/YVTN_repeat-like_dom_sf"/>
</dbReference>
<protein>
    <submittedName>
        <fullName evidence="10">Protein sof1</fullName>
    </submittedName>
</protein>
<dbReference type="Gene3D" id="2.130.10.10">
    <property type="entry name" value="YVTN repeat-like/Quinoprotein amine dehydrogenase"/>
    <property type="match status" value="2"/>
</dbReference>
<evidence type="ECO:0000256" key="2">
    <source>
        <dbReference type="ARBA" id="ARBA00005649"/>
    </source>
</evidence>
<evidence type="ECO:0000256" key="4">
    <source>
        <dbReference type="ARBA" id="ARBA00022737"/>
    </source>
</evidence>
<dbReference type="SUPFAM" id="SSF50978">
    <property type="entry name" value="WD40 repeat-like"/>
    <property type="match status" value="1"/>
</dbReference>
<dbReference type="InterPro" id="IPR001680">
    <property type="entry name" value="WD40_rpt"/>
</dbReference>
<proteinExistence type="inferred from homology"/>
<evidence type="ECO:0000256" key="1">
    <source>
        <dbReference type="ARBA" id="ARBA00004604"/>
    </source>
</evidence>
<evidence type="ECO:0000259" key="9">
    <source>
        <dbReference type="Pfam" id="PF04158"/>
    </source>
</evidence>
<feature type="domain" description="Sof1-like protein" evidence="9">
    <location>
        <begin position="367"/>
        <end position="450"/>
    </location>
</feature>
<keyword evidence="5" id="KW-0539">Nucleus</keyword>
<accession>A0A2V3J538</accession>
<comment type="similarity">
    <text evidence="2">Belongs to the WD repeat DCAF13/WDSOF1 family.</text>
</comment>